<dbReference type="Proteomes" id="UP000052230">
    <property type="component" value="Unassembled WGS sequence"/>
</dbReference>
<protein>
    <submittedName>
        <fullName evidence="1">Uncharacterized protein</fullName>
    </submittedName>
</protein>
<proteinExistence type="predicted"/>
<keyword evidence="2" id="KW-1185">Reference proteome</keyword>
<dbReference type="AlphaFoldDB" id="A0A0U5FKM0"/>
<dbReference type="EMBL" id="CCXZ01000188">
    <property type="protein sequence ID" value="CEG19010.1"/>
    <property type="molecule type" value="Genomic_DNA"/>
</dbReference>
<accession>A0A0U5FKM0</accession>
<comment type="caution">
    <text evidence="1">The sequence shown here is derived from an EMBL/GenBank/DDBJ whole genome shotgun (WGS) entry which is preliminary data.</text>
</comment>
<evidence type="ECO:0000313" key="1">
    <source>
        <dbReference type="EMBL" id="CEG19010.1"/>
    </source>
</evidence>
<gene>
    <name evidence="1" type="ORF">XAC3562_90143</name>
</gene>
<sequence length="132" mass="14127">MSKPAHSCWLVSRSSNRPSKNSRRLRWAVADLSAKDQKTPARTLAGVFVPTCAVAGTASLRHLIVFQRQARAAMGIAAPPNALAQRCGATPSRIEALRACLAAAANNTMHPLRLCDVRHSGKWPGAQNATHP</sequence>
<name>A0A0U5FKM0_XANCI</name>
<evidence type="ECO:0000313" key="2">
    <source>
        <dbReference type="Proteomes" id="UP000052230"/>
    </source>
</evidence>
<organism evidence="1 2">
    <name type="scientific">Xanthomonas citri pv. citri</name>
    <dbReference type="NCBI Taxonomy" id="611301"/>
    <lineage>
        <taxon>Bacteria</taxon>
        <taxon>Pseudomonadati</taxon>
        <taxon>Pseudomonadota</taxon>
        <taxon>Gammaproteobacteria</taxon>
        <taxon>Lysobacterales</taxon>
        <taxon>Lysobacteraceae</taxon>
        <taxon>Xanthomonas</taxon>
    </lineage>
</organism>
<reference evidence="1 2" key="1">
    <citation type="submission" date="2014-09" db="EMBL/GenBank/DDBJ databases">
        <authorList>
            <person name="Regsiter A."/>
        </authorList>
    </citation>
    <scope>NUCLEOTIDE SEQUENCE [LARGE SCALE GENOMIC DNA]</scope>
</reference>